<evidence type="ECO:0000256" key="2">
    <source>
        <dbReference type="SAM" id="Phobius"/>
    </source>
</evidence>
<gene>
    <name evidence="3" type="ORF">LTRI10_LOCUS14595</name>
</gene>
<keyword evidence="2" id="KW-0472">Membrane</keyword>
<dbReference type="Proteomes" id="UP001497516">
    <property type="component" value="Chromosome 2"/>
</dbReference>
<evidence type="ECO:0000256" key="1">
    <source>
        <dbReference type="SAM" id="MobiDB-lite"/>
    </source>
</evidence>
<organism evidence="3 4">
    <name type="scientific">Linum trigynum</name>
    <dbReference type="NCBI Taxonomy" id="586398"/>
    <lineage>
        <taxon>Eukaryota</taxon>
        <taxon>Viridiplantae</taxon>
        <taxon>Streptophyta</taxon>
        <taxon>Embryophyta</taxon>
        <taxon>Tracheophyta</taxon>
        <taxon>Spermatophyta</taxon>
        <taxon>Magnoliopsida</taxon>
        <taxon>eudicotyledons</taxon>
        <taxon>Gunneridae</taxon>
        <taxon>Pentapetalae</taxon>
        <taxon>rosids</taxon>
        <taxon>fabids</taxon>
        <taxon>Malpighiales</taxon>
        <taxon>Linaceae</taxon>
        <taxon>Linum</taxon>
    </lineage>
</organism>
<keyword evidence="4" id="KW-1185">Reference proteome</keyword>
<feature type="region of interest" description="Disordered" evidence="1">
    <location>
        <begin position="73"/>
        <end position="137"/>
    </location>
</feature>
<sequence length="214" mass="22661">MEIADNPKMDLIGLQENMVTTTTTAQKISVVDHINGFQYSPERSDNFVINMEESYSNPRITLQRGFSRKGSFRAGAGSYGGSEKKVNSNGSVSKERESAATAASSPGAGPGVGGGGERGLLLGSSTPEKGTVEGQGHHQITITSAAGSIKATTAVEGRSPSRRNSFKRHQSSWLLDPRKVLFFFATLSSLGTLLLIYFTLSIASVQSEDGAALE</sequence>
<feature type="compositionally biased region" description="Gly residues" evidence="1">
    <location>
        <begin position="108"/>
        <end position="118"/>
    </location>
</feature>
<evidence type="ECO:0000313" key="3">
    <source>
        <dbReference type="EMBL" id="CAL1372602.1"/>
    </source>
</evidence>
<feature type="transmembrane region" description="Helical" evidence="2">
    <location>
        <begin position="180"/>
        <end position="200"/>
    </location>
</feature>
<accession>A0AAV2DGN5</accession>
<evidence type="ECO:0000313" key="4">
    <source>
        <dbReference type="Proteomes" id="UP001497516"/>
    </source>
</evidence>
<dbReference type="PANTHER" id="PTHR34064">
    <property type="entry name" value="OS04G0672300 PROTEIN"/>
    <property type="match status" value="1"/>
</dbReference>
<protein>
    <submittedName>
        <fullName evidence="3">Uncharacterized protein</fullName>
    </submittedName>
</protein>
<dbReference type="EMBL" id="OZ034815">
    <property type="protein sequence ID" value="CAL1372602.1"/>
    <property type="molecule type" value="Genomic_DNA"/>
</dbReference>
<proteinExistence type="predicted"/>
<keyword evidence="2" id="KW-0812">Transmembrane</keyword>
<keyword evidence="2" id="KW-1133">Transmembrane helix</keyword>
<name>A0AAV2DGN5_9ROSI</name>
<dbReference type="PANTHER" id="PTHR34064:SF4">
    <property type="entry name" value="PROTEIN, PUTATIVE-RELATED"/>
    <property type="match status" value="1"/>
</dbReference>
<reference evidence="3 4" key="1">
    <citation type="submission" date="2024-04" db="EMBL/GenBank/DDBJ databases">
        <authorList>
            <person name="Fracassetti M."/>
        </authorList>
    </citation>
    <scope>NUCLEOTIDE SEQUENCE [LARGE SCALE GENOMIC DNA]</scope>
</reference>
<dbReference type="AlphaFoldDB" id="A0AAV2DGN5"/>